<dbReference type="AlphaFoldDB" id="C3JAM5"/>
<dbReference type="PANTHER" id="PTHR47765:SF2">
    <property type="entry name" value="EXONUCLEASE MUT-7 HOMOLOG"/>
    <property type="match status" value="1"/>
</dbReference>
<dbReference type="STRING" id="553175.POREN0001_0262"/>
<keyword evidence="2" id="KW-0378">Hydrolase</keyword>
<dbReference type="SUPFAM" id="SSF53098">
    <property type="entry name" value="Ribonuclease H-like"/>
    <property type="match status" value="1"/>
</dbReference>
<gene>
    <name evidence="2" type="ORF">POREN0001_0262</name>
</gene>
<reference evidence="2 3" key="1">
    <citation type="submission" date="2009-04" db="EMBL/GenBank/DDBJ databases">
        <authorList>
            <person name="Sebastian Y."/>
            <person name="Madupu R."/>
            <person name="Durkin A.S."/>
            <person name="Torralba M."/>
            <person name="Methe B."/>
            <person name="Sutton G.G."/>
            <person name="Strausberg R.L."/>
            <person name="Nelson K.E."/>
        </authorList>
    </citation>
    <scope>NUCLEOTIDE SEQUENCE [LARGE SCALE GENOMIC DNA]</scope>
    <source>
        <strain evidence="3">ATCC 35406 / BCRC 14492 / JCM 8526 / NCTC 13058 / HG 370</strain>
    </source>
</reference>
<evidence type="ECO:0000313" key="3">
    <source>
        <dbReference type="Proteomes" id="UP000004295"/>
    </source>
</evidence>
<dbReference type="GO" id="GO:0003676">
    <property type="term" value="F:nucleic acid binding"/>
    <property type="evidence" value="ECO:0007669"/>
    <property type="project" value="InterPro"/>
</dbReference>
<dbReference type="InterPro" id="IPR002562">
    <property type="entry name" value="3'-5'_exonuclease_dom"/>
</dbReference>
<dbReference type="GO" id="GO:0008408">
    <property type="term" value="F:3'-5' exonuclease activity"/>
    <property type="evidence" value="ECO:0007669"/>
    <property type="project" value="InterPro"/>
</dbReference>
<keyword evidence="2" id="KW-0540">Nuclease</keyword>
<keyword evidence="3" id="KW-1185">Reference proteome</keyword>
<dbReference type="GeneID" id="93365260"/>
<protein>
    <submittedName>
        <fullName evidence="2">3'-5' exonuclease</fullName>
        <ecNumber evidence="2">3.6.1.-</ecNumber>
    </submittedName>
</protein>
<proteinExistence type="predicted"/>
<name>C3JAM5_POREA</name>
<feature type="domain" description="3'-5' exonuclease" evidence="1">
    <location>
        <begin position="26"/>
        <end position="195"/>
    </location>
</feature>
<dbReference type="GO" id="GO:0006139">
    <property type="term" value="P:nucleobase-containing compound metabolic process"/>
    <property type="evidence" value="ECO:0007669"/>
    <property type="project" value="InterPro"/>
</dbReference>
<dbReference type="SMART" id="SM00474">
    <property type="entry name" value="35EXOc"/>
    <property type="match status" value="1"/>
</dbReference>
<dbReference type="CDD" id="cd06141">
    <property type="entry name" value="WRN_exo"/>
    <property type="match status" value="1"/>
</dbReference>
<dbReference type="InterPro" id="IPR036397">
    <property type="entry name" value="RNaseH_sf"/>
</dbReference>
<comment type="caution">
    <text evidence="2">The sequence shown here is derived from an EMBL/GenBank/DDBJ whole genome shotgun (WGS) entry which is preliminary data.</text>
</comment>
<dbReference type="eggNOG" id="COG0349">
    <property type="taxonomic scope" value="Bacteria"/>
</dbReference>
<dbReference type="PANTHER" id="PTHR47765">
    <property type="entry name" value="3'-5' EXONUCLEASE DOMAIN-CONTAINING PROTEIN"/>
    <property type="match status" value="1"/>
</dbReference>
<evidence type="ECO:0000313" key="2">
    <source>
        <dbReference type="EMBL" id="EEN82768.1"/>
    </source>
</evidence>
<dbReference type="EMBL" id="ACNN01000020">
    <property type="protein sequence ID" value="EEN82768.1"/>
    <property type="molecule type" value="Genomic_DNA"/>
</dbReference>
<dbReference type="EC" id="3.6.1.-" evidence="2"/>
<dbReference type="InterPro" id="IPR012337">
    <property type="entry name" value="RNaseH-like_sf"/>
</dbReference>
<dbReference type="Proteomes" id="UP000004295">
    <property type="component" value="Unassembled WGS sequence"/>
</dbReference>
<accession>C3JAM5</accession>
<keyword evidence="2" id="KW-0269">Exonuclease</keyword>
<dbReference type="Pfam" id="PF01612">
    <property type="entry name" value="DNA_pol_A_exo1"/>
    <property type="match status" value="1"/>
</dbReference>
<sequence length="213" mass="24055">MESLQEHITKEEIATLSHTAFFPGQIHLVETAEEAEAIFDQLERQSVVGFDTESKPCFTRGETAEVALIQISTLEDAYLIRVNKTDFTPRLKAFLANPNILKVGLSLRDDYKVMRRRAEVQPEGFIELQSLCPAYGIRDAGLQNIYAIIFGERISKSQRVTNWESPTLSFKQQLYAALDAYACLRIYNALMERPIPHPSRFALLYVPGGAKAN</sequence>
<organism evidence="2 3">
    <name type="scientific">Porphyromonas endodontalis (strain ATCC 35406 / DSM 24491 / JCM 8526 / CCUG 16442 / BCRC 14492 / NCTC 13058 / HG 370)</name>
    <name type="common">Bacteroides endodontalis</name>
    <dbReference type="NCBI Taxonomy" id="553175"/>
    <lineage>
        <taxon>Bacteria</taxon>
        <taxon>Pseudomonadati</taxon>
        <taxon>Bacteroidota</taxon>
        <taxon>Bacteroidia</taxon>
        <taxon>Bacteroidales</taxon>
        <taxon>Porphyromonadaceae</taxon>
        <taxon>Porphyromonas</taxon>
    </lineage>
</organism>
<evidence type="ECO:0000259" key="1">
    <source>
        <dbReference type="SMART" id="SM00474"/>
    </source>
</evidence>
<dbReference type="InterPro" id="IPR052408">
    <property type="entry name" value="Exonuclease_MUT-7-like"/>
</dbReference>
<dbReference type="RefSeq" id="WP_004333680.1">
    <property type="nucleotide sequence ID" value="NZ_ACNN01000020.1"/>
</dbReference>
<dbReference type="Gene3D" id="3.30.420.10">
    <property type="entry name" value="Ribonuclease H-like superfamily/Ribonuclease H"/>
    <property type="match status" value="1"/>
</dbReference>